<dbReference type="Pfam" id="PF07811">
    <property type="entry name" value="TadE"/>
    <property type="match status" value="1"/>
</dbReference>
<evidence type="ECO:0000313" key="2">
    <source>
        <dbReference type="EMBL" id="MXP46231.1"/>
    </source>
</evidence>
<dbReference type="InterPro" id="IPR012495">
    <property type="entry name" value="TadE-like_dom"/>
</dbReference>
<proteinExistence type="predicted"/>
<reference evidence="2 3" key="1">
    <citation type="submission" date="2019-12" db="EMBL/GenBank/DDBJ databases">
        <title>Genomic-based taxomic classification of the family Erythrobacteraceae.</title>
        <authorList>
            <person name="Xu L."/>
        </authorList>
    </citation>
    <scope>NUCLEOTIDE SEQUENCE [LARGE SCALE GENOMIC DNA]</scope>
    <source>
        <strain evidence="2 3">SW-109</strain>
    </source>
</reference>
<feature type="domain" description="TadE-like" evidence="1">
    <location>
        <begin position="16"/>
        <end position="55"/>
    </location>
</feature>
<organism evidence="2 3">
    <name type="scientific">Pontixanthobacter luteolus</name>
    <dbReference type="NCBI Taxonomy" id="295089"/>
    <lineage>
        <taxon>Bacteria</taxon>
        <taxon>Pseudomonadati</taxon>
        <taxon>Pseudomonadota</taxon>
        <taxon>Alphaproteobacteria</taxon>
        <taxon>Sphingomonadales</taxon>
        <taxon>Erythrobacteraceae</taxon>
        <taxon>Pontixanthobacter</taxon>
    </lineage>
</organism>
<name>A0A6I4UZ46_9SPHN</name>
<evidence type="ECO:0000313" key="3">
    <source>
        <dbReference type="Proteomes" id="UP000471435"/>
    </source>
</evidence>
<accession>A0A6I4UZ46</accession>
<protein>
    <recommendedName>
        <fullName evidence="1">TadE-like domain-containing protein</fullName>
    </recommendedName>
</protein>
<comment type="caution">
    <text evidence="2">The sequence shown here is derived from an EMBL/GenBank/DDBJ whole genome shotgun (WGS) entry which is preliminary data.</text>
</comment>
<gene>
    <name evidence="2" type="ORF">GRI43_02340</name>
</gene>
<dbReference type="EMBL" id="WTYP01000001">
    <property type="protein sequence ID" value="MXP46231.1"/>
    <property type="molecule type" value="Genomic_DNA"/>
</dbReference>
<keyword evidence="3" id="KW-1185">Reference proteome</keyword>
<sequence>MSILSLAKRLRNDRAGFGAMELGLALPFLVLLSLGMVDASRLIGTKIDFEQAAQRTTDFALARRDVLASNGATLKAEAAEAAGVSQNDVTVQIFLECNGTKQSDFTSVCPSGQVPARFVNINITSDVDTEFDWSGFARVLGVKAFDQAVSVSGDSLVRFQ</sequence>
<dbReference type="OrthoDB" id="7570052at2"/>
<dbReference type="RefSeq" id="WP_160729488.1">
    <property type="nucleotide sequence ID" value="NZ_CANLWR010000001.1"/>
</dbReference>
<evidence type="ECO:0000259" key="1">
    <source>
        <dbReference type="Pfam" id="PF07811"/>
    </source>
</evidence>
<dbReference type="AlphaFoldDB" id="A0A6I4UZ46"/>
<dbReference type="Proteomes" id="UP000471435">
    <property type="component" value="Unassembled WGS sequence"/>
</dbReference>